<feature type="transmembrane region" description="Helical" evidence="1">
    <location>
        <begin position="79"/>
        <end position="101"/>
    </location>
</feature>
<accession>A0A1W4X6H8</accession>
<dbReference type="InterPro" id="IPR019176">
    <property type="entry name" value="Cytochrome_B561-rel"/>
</dbReference>
<dbReference type="STRING" id="224129.A0A1W4X6H8"/>
<gene>
    <name evidence="3" type="primary">LOC108741400</name>
</gene>
<name>A0A1W4X6H8_AGRPL</name>
<dbReference type="PANTHER" id="PTHR21780:SF0">
    <property type="entry name" value="TRANSMEMBRANE PROTEIN 209"/>
    <property type="match status" value="1"/>
</dbReference>
<proteinExistence type="predicted"/>
<dbReference type="GO" id="GO:0016020">
    <property type="term" value="C:membrane"/>
    <property type="evidence" value="ECO:0007669"/>
    <property type="project" value="TreeGrafter"/>
</dbReference>
<dbReference type="OrthoDB" id="509821at2759"/>
<dbReference type="PANTHER" id="PTHR21780">
    <property type="entry name" value="TRANSMEMBRANE PROTEIN 209"/>
    <property type="match status" value="1"/>
</dbReference>
<dbReference type="Proteomes" id="UP000192223">
    <property type="component" value="Unplaced"/>
</dbReference>
<dbReference type="AlphaFoldDB" id="A0A1W4X6H8"/>
<organism evidence="2 3">
    <name type="scientific">Agrilus planipennis</name>
    <name type="common">Emerald ash borer</name>
    <name type="synonym">Agrilus marcopoli</name>
    <dbReference type="NCBI Taxonomy" id="224129"/>
    <lineage>
        <taxon>Eukaryota</taxon>
        <taxon>Metazoa</taxon>
        <taxon>Ecdysozoa</taxon>
        <taxon>Arthropoda</taxon>
        <taxon>Hexapoda</taxon>
        <taxon>Insecta</taxon>
        <taxon>Pterygota</taxon>
        <taxon>Neoptera</taxon>
        <taxon>Endopterygota</taxon>
        <taxon>Coleoptera</taxon>
        <taxon>Polyphaga</taxon>
        <taxon>Elateriformia</taxon>
        <taxon>Buprestoidea</taxon>
        <taxon>Buprestidae</taxon>
        <taxon>Agrilinae</taxon>
        <taxon>Agrilus</taxon>
    </lineage>
</organism>
<evidence type="ECO:0000313" key="3">
    <source>
        <dbReference type="RefSeq" id="XP_018331711.1"/>
    </source>
</evidence>
<keyword evidence="2" id="KW-1185">Reference proteome</keyword>
<keyword evidence="1 3" id="KW-0812">Transmembrane</keyword>
<dbReference type="InParanoid" id="A0A1W4X6H8"/>
<keyword evidence="1" id="KW-1133">Transmembrane helix</keyword>
<evidence type="ECO:0000313" key="2">
    <source>
        <dbReference type="Proteomes" id="UP000192223"/>
    </source>
</evidence>
<keyword evidence="1" id="KW-0472">Membrane</keyword>
<dbReference type="Pfam" id="PF09786">
    <property type="entry name" value="CytochromB561_N"/>
    <property type="match status" value="1"/>
</dbReference>
<reference evidence="3" key="1">
    <citation type="submission" date="2025-08" db="UniProtKB">
        <authorList>
            <consortium name="RefSeq"/>
        </authorList>
    </citation>
    <scope>IDENTIFICATION</scope>
    <source>
        <tissue evidence="3">Entire body</tissue>
    </source>
</reference>
<dbReference type="RefSeq" id="XP_018331711.1">
    <property type="nucleotide sequence ID" value="XM_018476209.2"/>
</dbReference>
<dbReference type="FunCoup" id="A0A1W4X6H8">
    <property type="interactions" value="1531"/>
</dbReference>
<sequence>MTYRRYAVRTPTKRETSSISKRAEFSPALSKIFQESERQRKIQKCITWGTINTCILLLILFDLAFTCTLHASYIQTIEYFLSGILSLNILYYIICCPGVVFKYETLDVPPVESPKKQSPEQLIPPSNTVTSFHASKDSSPNFSILRRTPTSSFSSTPINLSAASWRSTPEYILGSMYSPFRQNKSQEERLSADNLLLPNTSDIENISDSQSLNQYLSTYEEYDKLSNISKPAEPTNSLLNSFWNYPGMKSGNDVSPLFKRTQYQLSFMPVSSSSPGANSDDRGSPKVSLQSLEVWKQINVDPHMLTRWTGNLRSWISKTILERIMREINLTNEKLEQNGLGDVCIGRASLETLRKNSQTPAVLQFAPTLPTLVPFLEVTSNQEYLIKRIRDLTKGGSMSEFKWNGGCSFKGKQWDDSLPTDAQIIMHLFVSYMDAQLIPLPNKPDAKPFSSSHFIKSTERTVELTSNTIALREFMTKPPHYQVIIGDKVYEVSKGYNNLFHSILLFLYYVNAKEDGMLGSVNLGRSGLNILWIIQS</sequence>
<evidence type="ECO:0000256" key="1">
    <source>
        <dbReference type="SAM" id="Phobius"/>
    </source>
</evidence>
<protein>
    <submittedName>
        <fullName evidence="3">Transmembrane protein 209 isoform X1</fullName>
    </submittedName>
</protein>
<dbReference type="GeneID" id="108741400"/>
<dbReference type="KEGG" id="apln:108741400"/>